<protein>
    <submittedName>
        <fullName evidence="1">Uncharacterized protein</fullName>
    </submittedName>
</protein>
<dbReference type="KEGG" id="hsw:Hsw_PC0001"/>
<dbReference type="Proteomes" id="UP000019423">
    <property type="component" value="Plasmid pHsw3"/>
</dbReference>
<reference evidence="1 2" key="1">
    <citation type="submission" date="2014-01" db="EMBL/GenBank/DDBJ databases">
        <title>Complete sequence of plasmid3 of ionizing-radiation resistance bacterium Hymenobacter swuensis DY53.</title>
        <authorList>
            <person name="Jung J.-H."/>
            <person name="Jeong S.-W."/>
            <person name="Joe M.-H."/>
            <person name="Cho y.-j."/>
            <person name="Kim M.-K."/>
            <person name="Lim S.-Y."/>
        </authorList>
    </citation>
    <scope>NUCLEOTIDE SEQUENCE [LARGE SCALE GENOMIC DNA]</scope>
    <source>
        <strain evidence="1 2">DY53</strain>
        <plasmid evidence="1 2">pHsw3</plasmid>
    </source>
</reference>
<dbReference type="SUPFAM" id="SSF46785">
    <property type="entry name" value="Winged helix' DNA-binding domain"/>
    <property type="match status" value="1"/>
</dbReference>
<keyword evidence="2" id="KW-1185">Reference proteome</keyword>
<evidence type="ECO:0000313" key="2">
    <source>
        <dbReference type="Proteomes" id="UP000019423"/>
    </source>
</evidence>
<sequence>MRPYLIQLSEAGNFTSANIATLLTMTPNAQRLYWILKSYAGIGTKDAVLYQESIENVKLLLLEDAGLYPLWADFNRYVLEPIKQEFASADVAFPVSWEPLKTGRKVTAIEFTIPREERRTRKALAAAAAAPVAGAPAAAPDRFAEWLAGQAPNLQKAYAGLISTSNRSQNSNHLSPAVARKIVEYVAGQSELEATLYTTRHRIATTTEPVKDKAGYSYAQLVKALGREFR</sequence>
<geneLocation type="plasmid" evidence="1 2">
    <name>pHsw3</name>
</geneLocation>
<proteinExistence type="predicted"/>
<keyword evidence="1" id="KW-0614">Plasmid</keyword>
<dbReference type="InterPro" id="IPR036388">
    <property type="entry name" value="WH-like_DNA-bd_sf"/>
</dbReference>
<gene>
    <name evidence="1" type="ORF">Hsw_PC0001</name>
</gene>
<dbReference type="Pfam" id="PF21205">
    <property type="entry name" value="Rep3_C"/>
    <property type="match status" value="1"/>
</dbReference>
<dbReference type="EMBL" id="CP007146">
    <property type="protein sequence ID" value="AHJ99901.1"/>
    <property type="molecule type" value="Genomic_DNA"/>
</dbReference>
<dbReference type="HOGENOM" id="CLU_1203516_0_0_10"/>
<dbReference type="PATRIC" id="fig|1227739.3.peg.4451"/>
<organism evidence="1 2">
    <name type="scientific">Hymenobacter swuensis DY53</name>
    <dbReference type="NCBI Taxonomy" id="1227739"/>
    <lineage>
        <taxon>Bacteria</taxon>
        <taxon>Pseudomonadati</taxon>
        <taxon>Bacteroidota</taxon>
        <taxon>Cytophagia</taxon>
        <taxon>Cytophagales</taxon>
        <taxon>Hymenobacteraceae</taxon>
        <taxon>Hymenobacter</taxon>
    </lineage>
</organism>
<evidence type="ECO:0000313" key="1">
    <source>
        <dbReference type="EMBL" id="AHJ99901.1"/>
    </source>
</evidence>
<dbReference type="InterPro" id="IPR036390">
    <property type="entry name" value="WH_DNA-bd_sf"/>
</dbReference>
<name>W8FB80_9BACT</name>
<dbReference type="AlphaFoldDB" id="W8FB80"/>
<accession>W8FB80</accession>
<dbReference type="Gene3D" id="1.10.10.10">
    <property type="entry name" value="Winged helix-like DNA-binding domain superfamily/Winged helix DNA-binding domain"/>
    <property type="match status" value="1"/>
</dbReference>